<accession>A0A8J3EZX4</accession>
<keyword evidence="2" id="KW-1185">Reference proteome</keyword>
<dbReference type="Proteomes" id="UP000626244">
    <property type="component" value="Unassembled WGS sequence"/>
</dbReference>
<comment type="caution">
    <text evidence="1">The sequence shown here is derived from an EMBL/GenBank/DDBJ whole genome shotgun (WGS) entry which is preliminary data.</text>
</comment>
<dbReference type="RefSeq" id="WP_088002103.1">
    <property type="nucleotide sequence ID" value="NZ_BMHB01000003.1"/>
</dbReference>
<dbReference type="InterPro" id="IPR029058">
    <property type="entry name" value="AB_hydrolase_fold"/>
</dbReference>
<evidence type="ECO:0000313" key="2">
    <source>
        <dbReference type="Proteomes" id="UP000626244"/>
    </source>
</evidence>
<dbReference type="AlphaFoldDB" id="A0A8J3EZX4"/>
<evidence type="ECO:0000313" key="1">
    <source>
        <dbReference type="EMBL" id="GGI17405.1"/>
    </source>
</evidence>
<proteinExistence type="predicted"/>
<name>A0A8J3EZX4_9BACI</name>
<organism evidence="1 2">
    <name type="scientific">Gottfriedia solisilvae</name>
    <dbReference type="NCBI Taxonomy" id="1516104"/>
    <lineage>
        <taxon>Bacteria</taxon>
        <taxon>Bacillati</taxon>
        <taxon>Bacillota</taxon>
        <taxon>Bacilli</taxon>
        <taxon>Bacillales</taxon>
        <taxon>Bacillaceae</taxon>
        <taxon>Gottfriedia</taxon>
    </lineage>
</organism>
<reference evidence="2" key="1">
    <citation type="journal article" date="2019" name="Int. J. Syst. Evol. Microbiol.">
        <title>The Global Catalogue of Microorganisms (GCM) 10K type strain sequencing project: providing services to taxonomists for standard genome sequencing and annotation.</title>
        <authorList>
            <consortium name="The Broad Institute Genomics Platform"/>
            <consortium name="The Broad Institute Genome Sequencing Center for Infectious Disease"/>
            <person name="Wu L."/>
            <person name="Ma J."/>
        </authorList>
    </citation>
    <scope>NUCLEOTIDE SEQUENCE [LARGE SCALE GENOMIC DNA]</scope>
    <source>
        <strain evidence="2">CGMCC 1.14993</strain>
    </source>
</reference>
<sequence>MLNKYENIHTTFQKIDEIDLTSRTPFILTVNWDNVKYEFLIRANSSSNELLVFGSGAYDPAKMKPPIFQRHSWTEHFDSNMIYYNDPTLYLGQMSLGWGHGNDDTFFLEKIAKVIEKLMKKMSVKAEDTLFYGSSGGGFMSMILAGYIKGSKALVNNPQTIIPNYYQTHVNRLLEAAHPSLPTEESAKKYVTRLNILEFFKEINYMPYIFYLQNTACDHDVVKHFMPFVRGLNTLKDTLTYNRLTVEMYSNKEQGHNPLELEDTIYYINKVKNTK</sequence>
<dbReference type="SUPFAM" id="SSF53474">
    <property type="entry name" value="alpha/beta-Hydrolases"/>
    <property type="match status" value="1"/>
</dbReference>
<protein>
    <submittedName>
        <fullName evidence="1">Uncharacterized protein</fullName>
    </submittedName>
</protein>
<gene>
    <name evidence="1" type="ORF">GCM10007380_37780</name>
</gene>
<dbReference type="EMBL" id="BMHB01000003">
    <property type="protein sequence ID" value="GGI17405.1"/>
    <property type="molecule type" value="Genomic_DNA"/>
</dbReference>
<dbReference type="OrthoDB" id="7335480at2"/>